<sequence length="41" mass="4466">MIKYGARQRSELRYAAGMPSSTRNASLIVTTCAVPEVLPAR</sequence>
<dbReference type="AlphaFoldDB" id="A0A1M4EDQ5"/>
<protein>
    <submittedName>
        <fullName evidence="1">Uncharacterized protein</fullName>
    </submittedName>
</protein>
<dbReference type="EMBL" id="LT559118">
    <property type="protein sequence ID" value="SBO96808.1"/>
    <property type="molecule type" value="Genomic_DNA"/>
</dbReference>
<organism evidence="1">
    <name type="scientific">Nonomuraea gerenzanensis</name>
    <dbReference type="NCBI Taxonomy" id="93944"/>
    <lineage>
        <taxon>Bacteria</taxon>
        <taxon>Bacillati</taxon>
        <taxon>Actinomycetota</taxon>
        <taxon>Actinomycetes</taxon>
        <taxon>Streptosporangiales</taxon>
        <taxon>Streptosporangiaceae</taxon>
        <taxon>Nonomuraea</taxon>
    </lineage>
</organism>
<reference evidence="1" key="1">
    <citation type="submission" date="2016-04" db="EMBL/GenBank/DDBJ databases">
        <authorList>
            <person name="Evans L.H."/>
            <person name="Alamgir A."/>
            <person name="Owens N."/>
            <person name="Weber N.D."/>
            <person name="Virtaneva K."/>
            <person name="Barbian K."/>
            <person name="Babar A."/>
            <person name="Rosenke K."/>
        </authorList>
    </citation>
    <scope>NUCLEOTIDE SEQUENCE</scope>
    <source>
        <strain evidence="1">Nono1</strain>
    </source>
</reference>
<evidence type="ECO:0000313" key="1">
    <source>
        <dbReference type="EMBL" id="SBO96808.1"/>
    </source>
</evidence>
<gene>
    <name evidence="1" type="ORF">BN4615_P6324</name>
</gene>
<proteinExistence type="predicted"/>
<accession>A0A1M4EDQ5</accession>
<name>A0A1M4EDQ5_9ACTN</name>